<dbReference type="PATRIC" id="fig|159743.3.peg.6281"/>
<reference evidence="1 2" key="1">
    <citation type="submission" date="2014-11" db="EMBL/GenBank/DDBJ databases">
        <title>Draft Genome Sequences of Paenibacillus polymyxa NRRL B-30509 and Paenibacillus terrae NRRL B-30644, Strains from a Poultry Environment that Produce Tridecaptin A and Paenicidins.</title>
        <authorList>
            <person name="van Belkum M.J."/>
            <person name="Lohans C.T."/>
            <person name="Vederas J.C."/>
        </authorList>
    </citation>
    <scope>NUCLEOTIDE SEQUENCE [LARGE SCALE GENOMIC DNA]</scope>
    <source>
        <strain evidence="1 2">NRRL B-30644</strain>
    </source>
</reference>
<protein>
    <submittedName>
        <fullName evidence="1">Uncharacterized protein</fullName>
    </submittedName>
</protein>
<organism evidence="1 2">
    <name type="scientific">Paenibacillus terrae</name>
    <dbReference type="NCBI Taxonomy" id="159743"/>
    <lineage>
        <taxon>Bacteria</taxon>
        <taxon>Bacillati</taxon>
        <taxon>Bacillota</taxon>
        <taxon>Bacilli</taxon>
        <taxon>Bacillales</taxon>
        <taxon>Paenibacillaceae</taxon>
        <taxon>Paenibacillus</taxon>
    </lineage>
</organism>
<proteinExistence type="predicted"/>
<gene>
    <name evidence="1" type="ORF">QD47_28140</name>
</gene>
<dbReference type="EMBL" id="JTHP01000120">
    <property type="protein sequence ID" value="KJD42459.1"/>
    <property type="molecule type" value="Genomic_DNA"/>
</dbReference>
<name>A0A0D7WTY7_9BACL</name>
<evidence type="ECO:0000313" key="2">
    <source>
        <dbReference type="Proteomes" id="UP000032534"/>
    </source>
</evidence>
<dbReference type="OrthoDB" id="2655795at2"/>
<accession>A0A0D7WTY7</accession>
<dbReference type="Proteomes" id="UP000032534">
    <property type="component" value="Unassembled WGS sequence"/>
</dbReference>
<dbReference type="RefSeq" id="WP_044649232.1">
    <property type="nucleotide sequence ID" value="NZ_JTHP01000120.1"/>
</dbReference>
<keyword evidence="2" id="KW-1185">Reference proteome</keyword>
<comment type="caution">
    <text evidence="1">The sequence shown here is derived from an EMBL/GenBank/DDBJ whole genome shotgun (WGS) entry which is preliminary data.</text>
</comment>
<dbReference type="AlphaFoldDB" id="A0A0D7WTY7"/>
<sequence>MKKESNQDETSYLFNVDVLVKGRSNVEALQFLLNLLTQHEQIADSRVQSGIELGNLIEAALHLKKQSAANGSSDAATALAEKFSKKKSNVAPTNKPPVVQEIKQSHIQPKPAPQQELSTYDWIKRYIHDNTLVRLIVNRYGGQRSIPCRILNLDHENNLLSVYHVDEKQVYSFKMNEIDEITS</sequence>
<evidence type="ECO:0000313" key="1">
    <source>
        <dbReference type="EMBL" id="KJD42459.1"/>
    </source>
</evidence>